<keyword evidence="15 24" id="KW-1133">Transmembrane helix</keyword>
<evidence type="ECO:0000256" key="2">
    <source>
        <dbReference type="ARBA" id="ARBA00005967"/>
    </source>
</evidence>
<dbReference type="InterPro" id="IPR033718">
    <property type="entry name" value="DAGK_prok"/>
</dbReference>
<comment type="cofactor">
    <cofactor evidence="23">
        <name>Mg(2+)</name>
        <dbReference type="ChEBI" id="CHEBI:18420"/>
    </cofactor>
    <text evidence="23">Mn(2+), Zn(2+), Cd(2+) and Co(2+) support activity to lesser extents.</text>
</comment>
<feature type="binding site" evidence="21">
    <location>
        <position position="56"/>
    </location>
    <ligand>
        <name>substrate</name>
    </ligand>
</feature>
<evidence type="ECO:0000256" key="15">
    <source>
        <dbReference type="ARBA" id="ARBA00022989"/>
    </source>
</evidence>
<keyword evidence="14 23" id="KW-0460">Magnesium</keyword>
<evidence type="ECO:0000256" key="9">
    <source>
        <dbReference type="ARBA" id="ARBA00022692"/>
    </source>
</evidence>
<evidence type="ECO:0000256" key="10">
    <source>
        <dbReference type="ARBA" id="ARBA00022723"/>
    </source>
</evidence>
<evidence type="ECO:0000256" key="23">
    <source>
        <dbReference type="PIRSR" id="PIRSR600829-4"/>
    </source>
</evidence>
<proteinExistence type="inferred from homology"/>
<keyword evidence="12 24" id="KW-0418">Kinase</keyword>
<evidence type="ECO:0000256" key="16">
    <source>
        <dbReference type="ARBA" id="ARBA00023098"/>
    </source>
</evidence>
<reference evidence="25 26" key="1">
    <citation type="submission" date="2020-02" db="EMBL/GenBank/DDBJ databases">
        <authorList>
            <person name="Rodrigo-Torres L."/>
            <person name="Arahal R. D."/>
            <person name="Lucena T."/>
        </authorList>
    </citation>
    <scope>NUCLEOTIDE SEQUENCE [LARGE SCALE GENOMIC DNA]</scope>
    <source>
        <strain evidence="25 26">CECT 9734</strain>
    </source>
</reference>
<dbReference type="EMBL" id="CADCXY010000004">
    <property type="protein sequence ID" value="CAB0151513.1"/>
    <property type="molecule type" value="Genomic_DNA"/>
</dbReference>
<comment type="caution">
    <text evidence="24">Lacks conserved residue(s) required for the propagation of feature annotation.</text>
</comment>
<comment type="catalytic activity">
    <reaction evidence="24">
        <text>a 1,2-diacyl-sn-glycerol + ATP = a 1,2-diacyl-sn-glycero-3-phosphate + ADP + H(+)</text>
        <dbReference type="Rhea" id="RHEA:10272"/>
        <dbReference type="ChEBI" id="CHEBI:15378"/>
        <dbReference type="ChEBI" id="CHEBI:17815"/>
        <dbReference type="ChEBI" id="CHEBI:30616"/>
        <dbReference type="ChEBI" id="CHEBI:58608"/>
        <dbReference type="ChEBI" id="CHEBI:456216"/>
        <dbReference type="EC" id="2.7.1.107"/>
    </reaction>
</comment>
<dbReference type="InterPro" id="IPR036945">
    <property type="entry name" value="DAGK_sf"/>
</dbReference>
<evidence type="ECO:0000256" key="6">
    <source>
        <dbReference type="ARBA" id="ARBA00022516"/>
    </source>
</evidence>
<feature type="binding site" evidence="23">
    <location>
        <position position="77"/>
    </location>
    <ligand>
        <name>a divalent metal cation</name>
        <dbReference type="ChEBI" id="CHEBI:60240"/>
    </ligand>
</feature>
<accession>A0A6S6WQV5</accession>
<dbReference type="PANTHER" id="PTHR34299:SF1">
    <property type="entry name" value="DIACYLGLYCEROL KINASE"/>
    <property type="match status" value="1"/>
</dbReference>
<evidence type="ECO:0000256" key="14">
    <source>
        <dbReference type="ARBA" id="ARBA00022842"/>
    </source>
</evidence>
<evidence type="ECO:0000256" key="3">
    <source>
        <dbReference type="ARBA" id="ARBA00012133"/>
    </source>
</evidence>
<feature type="active site" description="Proton acceptor" evidence="20">
    <location>
        <position position="70"/>
    </location>
</feature>
<keyword evidence="13 22" id="KW-0067">ATP-binding</keyword>
<evidence type="ECO:0000256" key="21">
    <source>
        <dbReference type="PIRSR" id="PIRSR600829-2"/>
    </source>
</evidence>
<protein>
    <recommendedName>
        <fullName evidence="4 24">Diacylglycerol kinase</fullName>
        <ecNumber evidence="3 24">2.7.1.107</ecNumber>
    </recommendedName>
</protein>
<dbReference type="InterPro" id="IPR000829">
    <property type="entry name" value="DAGK"/>
</dbReference>
<dbReference type="Pfam" id="PF01219">
    <property type="entry name" value="DAGK_prokar"/>
    <property type="match status" value="1"/>
</dbReference>
<keyword evidence="8 24" id="KW-0808">Transferase</keyword>
<name>A0A6S6WQV5_9GAMM</name>
<feature type="binding site" evidence="23">
    <location>
        <position position="29"/>
    </location>
    <ligand>
        <name>a divalent metal cation</name>
        <dbReference type="ChEBI" id="CHEBI:60240"/>
    </ligand>
</feature>
<evidence type="ECO:0000256" key="7">
    <source>
        <dbReference type="ARBA" id="ARBA00022519"/>
    </source>
</evidence>
<feature type="binding site" evidence="22">
    <location>
        <position position="77"/>
    </location>
    <ligand>
        <name>ATP</name>
        <dbReference type="ChEBI" id="CHEBI:30616"/>
    </ligand>
</feature>
<dbReference type="PANTHER" id="PTHR34299">
    <property type="entry name" value="DIACYLGLYCEROL KINASE"/>
    <property type="match status" value="1"/>
</dbReference>
<dbReference type="PROSITE" id="PS01069">
    <property type="entry name" value="DAGK_PROKAR"/>
    <property type="match status" value="1"/>
</dbReference>
<keyword evidence="10 23" id="KW-0479">Metal-binding</keyword>
<dbReference type="Proteomes" id="UP000481517">
    <property type="component" value="Unassembled WGS sequence"/>
</dbReference>
<keyword evidence="9 24" id="KW-0812">Transmembrane</keyword>
<dbReference type="GO" id="GO:0005886">
    <property type="term" value="C:plasma membrane"/>
    <property type="evidence" value="ECO:0007669"/>
    <property type="project" value="UniProtKB-SubCell"/>
</dbReference>
<evidence type="ECO:0000256" key="12">
    <source>
        <dbReference type="ARBA" id="ARBA00022777"/>
    </source>
</evidence>
<evidence type="ECO:0000256" key="18">
    <source>
        <dbReference type="ARBA" id="ARBA00023209"/>
    </source>
</evidence>
<feature type="binding site" evidence="21">
    <location>
        <position position="70"/>
    </location>
    <ligand>
        <name>substrate</name>
    </ligand>
</feature>
<dbReference type="RefSeq" id="WP_173920887.1">
    <property type="nucleotide sequence ID" value="NZ_CADCXY010000004.1"/>
</dbReference>
<comment type="subcellular location">
    <subcellularLocation>
        <location evidence="1 24">Cell inner membrane</location>
        <topology evidence="1 24">Multi-pass membrane protein</topology>
    </subcellularLocation>
</comment>
<feature type="transmembrane region" description="Helical" evidence="24">
    <location>
        <begin position="59"/>
        <end position="76"/>
    </location>
</feature>
<evidence type="ECO:0000313" key="25">
    <source>
        <dbReference type="EMBL" id="CAB0151513.1"/>
    </source>
</evidence>
<keyword evidence="18" id="KW-0594">Phospholipid biosynthesis</keyword>
<feature type="binding site" evidence="21">
    <location>
        <position position="10"/>
    </location>
    <ligand>
        <name>substrate</name>
    </ligand>
</feature>
<keyword evidence="11 22" id="KW-0547">Nucleotide-binding</keyword>
<evidence type="ECO:0000256" key="19">
    <source>
        <dbReference type="ARBA" id="ARBA00023264"/>
    </source>
</evidence>
<evidence type="ECO:0000313" key="26">
    <source>
        <dbReference type="Proteomes" id="UP000481517"/>
    </source>
</evidence>
<dbReference type="Gene3D" id="1.10.287.3610">
    <property type="match status" value="1"/>
</dbReference>
<keyword evidence="26" id="KW-1185">Reference proteome</keyword>
<keyword evidence="6" id="KW-0444">Lipid biosynthesis</keyword>
<dbReference type="CDD" id="cd14264">
    <property type="entry name" value="DAGK_IM"/>
    <property type="match status" value="1"/>
</dbReference>
<gene>
    <name evidence="25" type="primary">dgkA</name>
    <name evidence="25" type="ORF">PSI9734_01901</name>
</gene>
<keyword evidence="16 24" id="KW-0443">Lipid metabolism</keyword>
<dbReference type="EC" id="2.7.1.107" evidence="3 24"/>
<evidence type="ECO:0000256" key="22">
    <source>
        <dbReference type="PIRSR" id="PIRSR600829-3"/>
    </source>
</evidence>
<evidence type="ECO:0000256" key="20">
    <source>
        <dbReference type="PIRSR" id="PIRSR600829-1"/>
    </source>
</evidence>
<dbReference type="AlphaFoldDB" id="A0A6S6WQV5"/>
<evidence type="ECO:0000256" key="5">
    <source>
        <dbReference type="ARBA" id="ARBA00022475"/>
    </source>
</evidence>
<dbReference type="GO" id="GO:0004143">
    <property type="term" value="F:ATP-dependent diacylglycerol kinase activity"/>
    <property type="evidence" value="ECO:0007669"/>
    <property type="project" value="UniProtKB-EC"/>
</dbReference>
<feature type="binding site" evidence="22">
    <location>
        <position position="10"/>
    </location>
    <ligand>
        <name>ATP</name>
        <dbReference type="ChEBI" id="CHEBI:30616"/>
    </ligand>
</feature>
<feature type="binding site" evidence="22">
    <location>
        <position position="29"/>
    </location>
    <ligand>
        <name>ATP</name>
        <dbReference type="ChEBI" id="CHEBI:30616"/>
    </ligand>
</feature>
<feature type="binding site" evidence="21">
    <location>
        <position position="99"/>
    </location>
    <ligand>
        <name>substrate</name>
    </ligand>
</feature>
<organism evidence="25 26">
    <name type="scientific">Pseudidiomarina piscicola</name>
    <dbReference type="NCBI Taxonomy" id="2614830"/>
    <lineage>
        <taxon>Bacteria</taxon>
        <taxon>Pseudomonadati</taxon>
        <taxon>Pseudomonadota</taxon>
        <taxon>Gammaproteobacteria</taxon>
        <taxon>Alteromonadales</taxon>
        <taxon>Idiomarinaceae</taxon>
        <taxon>Pseudidiomarina</taxon>
    </lineage>
</organism>
<dbReference type="GO" id="GO:0046872">
    <property type="term" value="F:metal ion binding"/>
    <property type="evidence" value="ECO:0007669"/>
    <property type="project" value="UniProtKB-KW"/>
</dbReference>
<feature type="transmembrane region" description="Helical" evidence="24">
    <location>
        <begin position="97"/>
        <end position="118"/>
    </location>
</feature>
<sequence>MKPSQQGLMRIVRATQNSLRGLGFAVRSEAAVRQDLLLAAILIPTGIVLGDGGVERALLVLPVLLLLIVEFLNSAIEATVDRISPDLHELSGKAKDIASTAVMFALVTIAVTWLLILFG</sequence>
<evidence type="ECO:0000256" key="13">
    <source>
        <dbReference type="ARBA" id="ARBA00022840"/>
    </source>
</evidence>
<dbReference type="GO" id="GO:0006654">
    <property type="term" value="P:phosphatidic acid biosynthetic process"/>
    <property type="evidence" value="ECO:0007669"/>
    <property type="project" value="InterPro"/>
</dbReference>
<keyword evidence="17 24" id="KW-0472">Membrane</keyword>
<evidence type="ECO:0000256" key="24">
    <source>
        <dbReference type="RuleBase" id="RU363065"/>
    </source>
</evidence>
<evidence type="ECO:0000256" key="1">
    <source>
        <dbReference type="ARBA" id="ARBA00004429"/>
    </source>
</evidence>
<evidence type="ECO:0000256" key="8">
    <source>
        <dbReference type="ARBA" id="ARBA00022679"/>
    </source>
</evidence>
<dbReference type="GO" id="GO:0005524">
    <property type="term" value="F:ATP binding"/>
    <property type="evidence" value="ECO:0007669"/>
    <property type="project" value="UniProtKB-KW"/>
</dbReference>
<comment type="function">
    <text evidence="24">Catalyzes the ATP-dependent phosphorylation of sn-l,2-diacylglycerol (DAG) to phosphatidic acid. Involved in the recycling of diacylglycerol produced as a by-product during membrane-derived oligosaccharide (MDO) biosynthesis.</text>
</comment>
<evidence type="ECO:0000256" key="17">
    <source>
        <dbReference type="ARBA" id="ARBA00023136"/>
    </source>
</evidence>
<comment type="similarity">
    <text evidence="2 24">Belongs to the bacterial diacylglycerol kinase family.</text>
</comment>
<keyword evidence="19 24" id="KW-1208">Phospholipid metabolism</keyword>
<keyword evidence="5" id="KW-1003">Cell membrane</keyword>
<evidence type="ECO:0000256" key="11">
    <source>
        <dbReference type="ARBA" id="ARBA00022741"/>
    </source>
</evidence>
<keyword evidence="7 24" id="KW-0997">Cell inner membrane</keyword>
<evidence type="ECO:0000256" key="4">
    <source>
        <dbReference type="ARBA" id="ARBA00017575"/>
    </source>
</evidence>
<feature type="binding site" evidence="22">
    <location>
        <begin position="95"/>
        <end position="96"/>
    </location>
    <ligand>
        <name>ATP</name>
        <dbReference type="ChEBI" id="CHEBI:30616"/>
    </ligand>
</feature>